<evidence type="ECO:0008006" key="4">
    <source>
        <dbReference type="Google" id="ProtNLM"/>
    </source>
</evidence>
<organism evidence="2 3">
    <name type="scientific">Larkinella insperata</name>
    <dbReference type="NCBI Taxonomy" id="332158"/>
    <lineage>
        <taxon>Bacteria</taxon>
        <taxon>Pseudomonadati</taxon>
        <taxon>Bacteroidota</taxon>
        <taxon>Cytophagia</taxon>
        <taxon>Cytophagales</taxon>
        <taxon>Spirosomataceae</taxon>
        <taxon>Larkinella</taxon>
    </lineage>
</organism>
<dbReference type="SUPFAM" id="SSF51126">
    <property type="entry name" value="Pectin lyase-like"/>
    <property type="match status" value="1"/>
</dbReference>
<protein>
    <recommendedName>
        <fullName evidence="4">Right-handed parallel beta-helix repeat-containing protein</fullName>
    </recommendedName>
</protein>
<feature type="chain" id="PRO_5046047159" description="Right-handed parallel beta-helix repeat-containing protein" evidence="1">
    <location>
        <begin position="20"/>
        <end position="1162"/>
    </location>
</feature>
<comment type="caution">
    <text evidence="2">The sequence shown here is derived from an EMBL/GenBank/DDBJ whole genome shotgun (WGS) entry which is preliminary data.</text>
</comment>
<evidence type="ECO:0000313" key="2">
    <source>
        <dbReference type="EMBL" id="MFD1143045.1"/>
    </source>
</evidence>
<proteinExistence type="predicted"/>
<name>A0ABW3QNB7_9BACT</name>
<dbReference type="Proteomes" id="UP001597116">
    <property type="component" value="Unassembled WGS sequence"/>
</dbReference>
<dbReference type="EMBL" id="JBHTLP010000011">
    <property type="protein sequence ID" value="MFD1143045.1"/>
    <property type="molecule type" value="Genomic_DNA"/>
</dbReference>
<keyword evidence="1" id="KW-0732">Signal</keyword>
<sequence length="1162" mass="123530">MKKLLLIFSVLAATLTASAQSTIRKGVNSPPLAAPKNDTTIREMVYEVNPTDPTKSGLHLIRKGKPNQQVSIAPQGMPALLTDILKTKLPIFVSDFGGGPGRTGAQNKAALIAAAARSKVVGSKVVILPIGRMPVDNWDMAGGVSVDSVEFRGWGQGKTVLLQTAATTGDAIFNLKQVRGVTIREMTLDGTAGNKPTGLIRINGSGNLVERVELVNGNSFSYTVSGRYSNGVTFVPGLTQHNQGRHLTVRGQKYYHSTGGNGAVLAADSAVYTTIDDVLVEDCFLGETGDYFGVDHAVFTTLKNIKAIRNGAVKNSGSGLHLEGGEAYDNMYTTVENFLAVGHTIGVSVSENSRLTMVGQNTIRDSRQAIRAYSVYRPSFENIDIINCGAPDLMSSLTDGVVLNSKSGRYKNLRFIGTQANLAFSNYNGDPTQSVSEPVELIDCVFDRKVSASSTNVGSYFMNLERCRLDNTSLEWYNNVGLRLTATNCFFNNSVAVGARTMYARFSGGAFYTTDNTKNAITLNLDNFNTSIDNMRVEGYNAIGDPGKLTIGYGMKPVGLTVMPALPETGYLNGLNGKLDRTGGTMTGNLVVTNPGADVYVLADRFRTANGLSIQGQGGLAGYGYRSESREIRDNSSLAGTITPFSVNHSFQPPTFSATNPGQVIDKAINFFIGGAPSPGNNVTFNNAYALYVLLGKSYLGGTVDFANIPTVNGVPITSSGGSGTVVSGNASDLVTGKVNDGLLTDNVVLKNQPANITNLYNFGMQPTINGVGVLSGAAGTATQYRKADGTVGTFLVDVRGGISATGDGLGFNSGNGQFSLSFDTAPTASSTKLLRSGTLFNAFAAKLDAAAASPFALSLMDDANAAQARATLGVGTGSTLNKASTLADTLATNLLDAQQTNRLIDDKIAKMPLDMELYLDSAQFEGNIFQQNNAPRIKESFLTKLKQSILTSVESLLNAMKPVARRPEHIQIQRDYYGSPKIAENIPHYLLNAGTAIRSDTIYFALLPITKVDTADGMGTYLSQVGNFQTLSGRENRGALFKFSADRTTLTRVAQTDTAAAMFRGGTTEYRKTAFQSRTILQPGLYAVAVLHSYTGTVSSGNRAQFRVITAGTAATNRVDALGMSLFYTKPGTSIAASYTLSELVADPTRWNSSLYLSPNP</sequence>
<keyword evidence="3" id="KW-1185">Reference proteome</keyword>
<feature type="signal peptide" evidence="1">
    <location>
        <begin position="1"/>
        <end position="19"/>
    </location>
</feature>
<reference evidence="3" key="1">
    <citation type="journal article" date="2019" name="Int. J. Syst. Evol. Microbiol.">
        <title>The Global Catalogue of Microorganisms (GCM) 10K type strain sequencing project: providing services to taxonomists for standard genome sequencing and annotation.</title>
        <authorList>
            <consortium name="The Broad Institute Genomics Platform"/>
            <consortium name="The Broad Institute Genome Sequencing Center for Infectious Disease"/>
            <person name="Wu L."/>
            <person name="Ma J."/>
        </authorList>
    </citation>
    <scope>NUCLEOTIDE SEQUENCE [LARGE SCALE GENOMIC DNA]</scope>
    <source>
        <strain evidence="3">CCUG 55608</strain>
    </source>
</reference>
<dbReference type="InterPro" id="IPR011050">
    <property type="entry name" value="Pectin_lyase_fold/virulence"/>
</dbReference>
<accession>A0ABW3QNB7</accession>
<gene>
    <name evidence="2" type="ORF">ACFQ4C_18100</name>
</gene>
<dbReference type="RefSeq" id="WP_265990885.1">
    <property type="nucleotide sequence ID" value="NZ_CP110973.1"/>
</dbReference>
<evidence type="ECO:0000313" key="3">
    <source>
        <dbReference type="Proteomes" id="UP001597116"/>
    </source>
</evidence>
<evidence type="ECO:0000256" key="1">
    <source>
        <dbReference type="SAM" id="SignalP"/>
    </source>
</evidence>